<gene>
    <name evidence="2" type="ORF">BDK51DRAFT_37114</name>
</gene>
<protein>
    <submittedName>
        <fullName evidence="2">Uncharacterized protein</fullName>
    </submittedName>
</protein>
<sequence>MQGSLALTNEQCQATRGDEMDQANDHMHKSFRSRFPDSSQLQAFDVSADFQLLKFCVDRVWDNNHVKASPYNDILMGKSQSNAFLVDADHALLRSRGSKEEILFISESTTTYVMEPALRRPSESFVAFYNSDRATVCAGKKAVEALDELDGYLTKQQIKYGALTTYEHTWFVKREPDGSFAVSPPVMACAYPSPASVTLKTALGYIWSLAEVDHELPVANIQPSGISATTRPSSDAEFLQGATYSPTSLTSLQIRQNVSREPQPSMADPLVMSSSDSEHGVPPDLLRQLPESAVFFDPSTSYLGSGAMGTVYFSDYFGFPQH</sequence>
<accession>A0A4P9VYP8</accession>
<reference evidence="3" key="1">
    <citation type="journal article" date="2018" name="Nat. Microbiol.">
        <title>Leveraging single-cell genomics to expand the fungal tree of life.</title>
        <authorList>
            <person name="Ahrendt S.R."/>
            <person name="Quandt C.A."/>
            <person name="Ciobanu D."/>
            <person name="Clum A."/>
            <person name="Salamov A."/>
            <person name="Andreopoulos B."/>
            <person name="Cheng J.F."/>
            <person name="Woyke T."/>
            <person name="Pelin A."/>
            <person name="Henrissat B."/>
            <person name="Reynolds N.K."/>
            <person name="Benny G.L."/>
            <person name="Smith M.E."/>
            <person name="James T.Y."/>
            <person name="Grigoriev I.V."/>
        </authorList>
    </citation>
    <scope>NUCLEOTIDE SEQUENCE [LARGE SCALE GENOMIC DNA]</scope>
</reference>
<organism evidence="2 3">
    <name type="scientific">Blyttiomyces helicus</name>
    <dbReference type="NCBI Taxonomy" id="388810"/>
    <lineage>
        <taxon>Eukaryota</taxon>
        <taxon>Fungi</taxon>
        <taxon>Fungi incertae sedis</taxon>
        <taxon>Chytridiomycota</taxon>
        <taxon>Chytridiomycota incertae sedis</taxon>
        <taxon>Chytridiomycetes</taxon>
        <taxon>Chytridiomycetes incertae sedis</taxon>
        <taxon>Blyttiomyces</taxon>
    </lineage>
</organism>
<proteinExistence type="predicted"/>
<dbReference type="Proteomes" id="UP000269721">
    <property type="component" value="Unassembled WGS sequence"/>
</dbReference>
<evidence type="ECO:0000313" key="2">
    <source>
        <dbReference type="EMBL" id="RKO83438.1"/>
    </source>
</evidence>
<feature type="region of interest" description="Disordered" evidence="1">
    <location>
        <begin position="258"/>
        <end position="281"/>
    </location>
</feature>
<evidence type="ECO:0000313" key="3">
    <source>
        <dbReference type="Proteomes" id="UP000269721"/>
    </source>
</evidence>
<evidence type="ECO:0000256" key="1">
    <source>
        <dbReference type="SAM" id="MobiDB-lite"/>
    </source>
</evidence>
<dbReference type="EMBL" id="ML001241">
    <property type="protein sequence ID" value="RKO83438.1"/>
    <property type="molecule type" value="Genomic_DNA"/>
</dbReference>
<dbReference type="AlphaFoldDB" id="A0A4P9VYP8"/>
<dbReference type="OrthoDB" id="2156052at2759"/>
<feature type="compositionally biased region" description="Polar residues" evidence="1">
    <location>
        <begin position="1"/>
        <end position="14"/>
    </location>
</feature>
<name>A0A4P9VYP8_9FUNG</name>
<feature type="region of interest" description="Disordered" evidence="1">
    <location>
        <begin position="1"/>
        <end position="21"/>
    </location>
</feature>
<keyword evidence="3" id="KW-1185">Reference proteome</keyword>